<keyword evidence="2" id="KW-0813">Transport</keyword>
<reference evidence="9" key="1">
    <citation type="submission" date="2017-12" db="EMBL/GenBank/DDBJ databases">
        <title>Sequencing the genomes of 1000 Actinobacteria strains.</title>
        <authorList>
            <person name="Klenk H.-P."/>
        </authorList>
    </citation>
    <scope>NUCLEOTIDE SEQUENCE [LARGE SCALE GENOMIC DNA]</scope>
    <source>
        <strain evidence="9">DSM 44228</strain>
    </source>
</reference>
<dbReference type="PANTHER" id="PTHR42718">
    <property type="entry name" value="MAJOR FACILITATOR SUPERFAMILY MULTIDRUG TRANSPORTER MFSC"/>
    <property type="match status" value="1"/>
</dbReference>
<dbReference type="Pfam" id="PF07690">
    <property type="entry name" value="MFS_1"/>
    <property type="match status" value="1"/>
</dbReference>
<dbReference type="GO" id="GO:0005886">
    <property type="term" value="C:plasma membrane"/>
    <property type="evidence" value="ECO:0007669"/>
    <property type="project" value="UniProtKB-SubCell"/>
</dbReference>
<feature type="transmembrane region" description="Helical" evidence="7">
    <location>
        <begin position="436"/>
        <end position="455"/>
    </location>
</feature>
<evidence type="ECO:0000256" key="5">
    <source>
        <dbReference type="ARBA" id="ARBA00022989"/>
    </source>
</evidence>
<dbReference type="InterPro" id="IPR036259">
    <property type="entry name" value="MFS_trans_sf"/>
</dbReference>
<evidence type="ECO:0000256" key="3">
    <source>
        <dbReference type="ARBA" id="ARBA00022475"/>
    </source>
</evidence>
<dbReference type="GO" id="GO:0022857">
    <property type="term" value="F:transmembrane transporter activity"/>
    <property type="evidence" value="ECO:0007669"/>
    <property type="project" value="InterPro"/>
</dbReference>
<keyword evidence="10" id="KW-1185">Reference proteome</keyword>
<feature type="transmembrane region" description="Helical" evidence="7">
    <location>
        <begin position="12"/>
        <end position="30"/>
    </location>
</feature>
<dbReference type="RefSeq" id="WP_010692798.1">
    <property type="nucleotide sequence ID" value="NZ_CP061007.1"/>
</dbReference>
<evidence type="ECO:0000256" key="4">
    <source>
        <dbReference type="ARBA" id="ARBA00022692"/>
    </source>
</evidence>
<dbReference type="Gene3D" id="1.20.1250.20">
    <property type="entry name" value="MFS general substrate transporter like domains"/>
    <property type="match status" value="1"/>
</dbReference>
<protein>
    <submittedName>
        <fullName evidence="9">EmrB/QacA subfamily drug resistance transporter</fullName>
    </submittedName>
</protein>
<evidence type="ECO:0000256" key="2">
    <source>
        <dbReference type="ARBA" id="ARBA00022448"/>
    </source>
</evidence>
<feature type="transmembrane region" description="Helical" evidence="7">
    <location>
        <begin position="226"/>
        <end position="248"/>
    </location>
</feature>
<evidence type="ECO:0000256" key="6">
    <source>
        <dbReference type="ARBA" id="ARBA00023136"/>
    </source>
</evidence>
<feature type="transmembrane region" description="Helical" evidence="7">
    <location>
        <begin position="106"/>
        <end position="127"/>
    </location>
</feature>
<keyword evidence="3" id="KW-1003">Cell membrane</keyword>
<sequence length="489" mass="49495">MTTAVALRSQPGRWILVATILGSGVAFLDGSVVNVALPAIGRDIGGDLSVLQWVLDAYLLTLSALLLLGGALGDRYGRRRVYVLGLVLFTLASLGCGLAPGGTALIVARLLQGVGGALLVPGSLALINSAIRHDDRGEAVGRWAGLTGMSSAIGPFAGGWLVDAASWRWVFFINVPIAAAALLALRHVPESRNPAAAGRLDVFGAIAVTVGLAGAVYALIEIPTKGLDAVSAGAAVVGVVALVAFPLIELRHPDPLLPLSLFRSAQFTGANLTTFTVYAALSGALFLLSLQLQQSMGYPALAAGIATLPITIIMLLMSGRVGALAQRTGPRVPMTIGPLICAVGLALMTLAVPGSTYLSGVLPGVLVFGVGLSITVAPLTSAVLASVSPDNAGVASGVNNAISRLAGLLAVAVLPVIAGLSHTGAGAPLGPGFGRAMLISAAMCAAGGVLAWLTIDRARKVDAYPLPGVNHACQDPCTCQFGKNRDQAT</sequence>
<dbReference type="InterPro" id="IPR004638">
    <property type="entry name" value="EmrB-like"/>
</dbReference>
<comment type="subcellular location">
    <subcellularLocation>
        <location evidence="1">Cell membrane</location>
        <topology evidence="1">Multi-pass membrane protein</topology>
    </subcellularLocation>
</comment>
<feature type="transmembrane region" description="Helical" evidence="7">
    <location>
        <begin position="200"/>
        <end position="220"/>
    </location>
</feature>
<feature type="transmembrane region" description="Helical" evidence="7">
    <location>
        <begin position="139"/>
        <end position="161"/>
    </location>
</feature>
<evidence type="ECO:0000259" key="8">
    <source>
        <dbReference type="PROSITE" id="PS50850"/>
    </source>
</evidence>
<dbReference type="NCBIfam" id="TIGR00711">
    <property type="entry name" value="efflux_EmrB"/>
    <property type="match status" value="1"/>
</dbReference>
<dbReference type="Proteomes" id="UP000233786">
    <property type="component" value="Unassembled WGS sequence"/>
</dbReference>
<feature type="transmembrane region" description="Helical" evidence="7">
    <location>
        <begin position="81"/>
        <end position="100"/>
    </location>
</feature>
<feature type="transmembrane region" description="Helical" evidence="7">
    <location>
        <begin position="269"/>
        <end position="290"/>
    </location>
</feature>
<dbReference type="PROSITE" id="PS50850">
    <property type="entry name" value="MFS"/>
    <property type="match status" value="1"/>
</dbReference>
<comment type="caution">
    <text evidence="9">The sequence shown here is derived from an EMBL/GenBank/DDBJ whole genome shotgun (WGS) entry which is preliminary data.</text>
</comment>
<proteinExistence type="predicted"/>
<feature type="domain" description="Major facilitator superfamily (MFS) profile" evidence="8">
    <location>
        <begin position="15"/>
        <end position="459"/>
    </location>
</feature>
<dbReference type="PANTHER" id="PTHR42718:SF42">
    <property type="entry name" value="EXPORT PROTEIN"/>
    <property type="match status" value="1"/>
</dbReference>
<dbReference type="AlphaFoldDB" id="A0A2N3Y3A2"/>
<feature type="transmembrane region" description="Helical" evidence="7">
    <location>
        <begin position="336"/>
        <end position="358"/>
    </location>
</feature>
<evidence type="ECO:0000256" key="1">
    <source>
        <dbReference type="ARBA" id="ARBA00004651"/>
    </source>
</evidence>
<dbReference type="EMBL" id="PJNB01000001">
    <property type="protein sequence ID" value="PKW17387.1"/>
    <property type="molecule type" value="Genomic_DNA"/>
</dbReference>
<keyword evidence="6 7" id="KW-0472">Membrane</keyword>
<evidence type="ECO:0000313" key="10">
    <source>
        <dbReference type="Proteomes" id="UP000233786"/>
    </source>
</evidence>
<dbReference type="InterPro" id="IPR020846">
    <property type="entry name" value="MFS_dom"/>
</dbReference>
<feature type="transmembrane region" description="Helical" evidence="7">
    <location>
        <begin position="364"/>
        <end position="385"/>
    </location>
</feature>
<organism evidence="9 10">
    <name type="scientific">Saccharopolyspora spinosa</name>
    <dbReference type="NCBI Taxonomy" id="60894"/>
    <lineage>
        <taxon>Bacteria</taxon>
        <taxon>Bacillati</taxon>
        <taxon>Actinomycetota</taxon>
        <taxon>Actinomycetes</taxon>
        <taxon>Pseudonocardiales</taxon>
        <taxon>Pseudonocardiaceae</taxon>
        <taxon>Saccharopolyspora</taxon>
    </lineage>
</organism>
<dbReference type="Gene3D" id="1.20.1720.10">
    <property type="entry name" value="Multidrug resistance protein D"/>
    <property type="match status" value="1"/>
</dbReference>
<evidence type="ECO:0000256" key="7">
    <source>
        <dbReference type="SAM" id="Phobius"/>
    </source>
</evidence>
<keyword evidence="4 7" id="KW-0812">Transmembrane</keyword>
<name>A0A2N3Y3A2_SACSN</name>
<feature type="transmembrane region" description="Helical" evidence="7">
    <location>
        <begin position="167"/>
        <end position="188"/>
    </location>
</feature>
<feature type="transmembrane region" description="Helical" evidence="7">
    <location>
        <begin position="296"/>
        <end position="316"/>
    </location>
</feature>
<gene>
    <name evidence="9" type="ORF">A8926_5346</name>
</gene>
<feature type="transmembrane region" description="Helical" evidence="7">
    <location>
        <begin position="50"/>
        <end position="69"/>
    </location>
</feature>
<feature type="transmembrane region" description="Helical" evidence="7">
    <location>
        <begin position="405"/>
        <end position="424"/>
    </location>
</feature>
<dbReference type="InterPro" id="IPR011701">
    <property type="entry name" value="MFS"/>
</dbReference>
<dbReference type="STRING" id="994479.GCA_000194155_01098"/>
<keyword evidence="5 7" id="KW-1133">Transmembrane helix</keyword>
<accession>A0A2N3Y3A2</accession>
<evidence type="ECO:0000313" key="9">
    <source>
        <dbReference type="EMBL" id="PKW17387.1"/>
    </source>
</evidence>
<dbReference type="CDD" id="cd17321">
    <property type="entry name" value="MFS_MMR_MDR_like"/>
    <property type="match status" value="1"/>
</dbReference>
<dbReference type="SUPFAM" id="SSF103473">
    <property type="entry name" value="MFS general substrate transporter"/>
    <property type="match status" value="1"/>
</dbReference>